<sequence>MTTEAEMASDDTVIEDQDRCPCASGDVFGGCCGPLLEGAPAPTAERLMRSRYTAFGLQDAGHLLRTWHSTTRPETIDFEPDLEWRRLLVIDRAAGGPFDREGVVEFEAFWRQGAARGSLHERSRFVREDRHWYYVDGDVG</sequence>
<evidence type="ECO:0000313" key="2">
    <source>
        <dbReference type="EMBL" id="KAB1887504.1"/>
    </source>
</evidence>
<evidence type="ECO:0000313" key="3">
    <source>
        <dbReference type="Proteomes" id="UP000436027"/>
    </source>
</evidence>
<accession>A0AAD3X5A6</accession>
<organism evidence="2 3">
    <name type="scientific">Microbacterium maritypicum</name>
    <name type="common">Microbacterium liquefaciens</name>
    <dbReference type="NCBI Taxonomy" id="33918"/>
    <lineage>
        <taxon>Bacteria</taxon>
        <taxon>Bacillati</taxon>
        <taxon>Actinomycetota</taxon>
        <taxon>Actinomycetes</taxon>
        <taxon>Micrococcales</taxon>
        <taxon>Microbacteriaceae</taxon>
        <taxon>Microbacterium</taxon>
    </lineage>
</organism>
<dbReference type="RefSeq" id="WP_151486424.1">
    <property type="nucleotide sequence ID" value="NZ_BAAAIN010000002.1"/>
</dbReference>
<protein>
    <recommendedName>
        <fullName evidence="1">YchJ-like middle NTF2-like domain-containing protein</fullName>
    </recommendedName>
</protein>
<dbReference type="Gene3D" id="3.10.450.50">
    <property type="match status" value="1"/>
</dbReference>
<dbReference type="EMBL" id="WAAQ01000001">
    <property type="protein sequence ID" value="KAB1887504.1"/>
    <property type="molecule type" value="Genomic_DNA"/>
</dbReference>
<evidence type="ECO:0000259" key="1">
    <source>
        <dbReference type="Pfam" id="PF17775"/>
    </source>
</evidence>
<dbReference type="Pfam" id="PF17775">
    <property type="entry name" value="YchJ_M-like"/>
    <property type="match status" value="1"/>
</dbReference>
<comment type="caution">
    <text evidence="2">The sequence shown here is derived from an EMBL/GenBank/DDBJ whole genome shotgun (WGS) entry which is preliminary data.</text>
</comment>
<dbReference type="InterPro" id="IPR048469">
    <property type="entry name" value="YchJ-like_M"/>
</dbReference>
<name>A0AAD3X5A6_MICMQ</name>
<proteinExistence type="predicted"/>
<dbReference type="SUPFAM" id="SSF54427">
    <property type="entry name" value="NTF2-like"/>
    <property type="match status" value="1"/>
</dbReference>
<dbReference type="InterPro" id="IPR032710">
    <property type="entry name" value="NTF2-like_dom_sf"/>
</dbReference>
<dbReference type="AlphaFoldDB" id="A0AAD3X5A6"/>
<dbReference type="Proteomes" id="UP000436027">
    <property type="component" value="Unassembled WGS sequence"/>
</dbReference>
<feature type="domain" description="YchJ-like middle NTF2-like" evidence="1">
    <location>
        <begin position="43"/>
        <end position="137"/>
    </location>
</feature>
<gene>
    <name evidence="2" type="ORF">F6W70_09030</name>
</gene>
<reference evidence="2 3" key="1">
    <citation type="submission" date="2019-09" db="EMBL/GenBank/DDBJ databases">
        <title>Whole genome sequencing of Microbacterium maritypicum.</title>
        <authorList>
            <person name="Lenchi N."/>
        </authorList>
    </citation>
    <scope>NUCLEOTIDE SEQUENCE [LARGE SCALE GENOMIC DNA]</scope>
    <source>
        <strain evidence="2 3">DSM 12512</strain>
    </source>
</reference>